<evidence type="ECO:0000313" key="1">
    <source>
        <dbReference type="EMBL" id="MBW6395816.1"/>
    </source>
</evidence>
<dbReference type="EMBL" id="JAHXRS010000024">
    <property type="protein sequence ID" value="MBW6395816.1"/>
    <property type="molecule type" value="Genomic_DNA"/>
</dbReference>
<proteinExistence type="predicted"/>
<protein>
    <submittedName>
        <fullName evidence="1">Uncharacterized protein</fullName>
    </submittedName>
</protein>
<accession>A0ABS7A0K0</accession>
<name>A0ABS7A0K0_9DEIN</name>
<dbReference type="Proteomes" id="UP000724268">
    <property type="component" value="Unassembled WGS sequence"/>
</dbReference>
<gene>
    <name evidence="1" type="ORF">KZX47_11740</name>
</gene>
<sequence length="97" mass="10824">MQGMILRKGRPSKRLVELASRKRDPIRPEAMSLAELLYSLLGNQKAAEAISEALQGDIRNIHNWDVRDLEALPGVGQGTVGKLVALVEIIRRLVQKR</sequence>
<reference evidence="1 2" key="1">
    <citation type="submission" date="2021-07" db="EMBL/GenBank/DDBJ databases">
        <title>Thermus aquaticus gen. n. and sp. n., a nonsporulating extreme thermophile.</title>
        <authorList>
            <person name="Hu C.-J."/>
            <person name="Li W.-J."/>
            <person name="Xian W.-D."/>
        </authorList>
    </citation>
    <scope>NUCLEOTIDE SEQUENCE [LARGE SCALE GENOMIC DNA]</scope>
    <source>
        <strain evidence="1 2">SYSU G05001</strain>
    </source>
</reference>
<comment type="caution">
    <text evidence="1">The sequence shown here is derived from an EMBL/GenBank/DDBJ whole genome shotgun (WGS) entry which is preliminary data.</text>
</comment>
<keyword evidence="2" id="KW-1185">Reference proteome</keyword>
<evidence type="ECO:0000313" key="2">
    <source>
        <dbReference type="Proteomes" id="UP000724268"/>
    </source>
</evidence>
<organism evidence="1 2">
    <name type="scientific">Thermus brevis</name>
    <dbReference type="NCBI Taxonomy" id="2862456"/>
    <lineage>
        <taxon>Bacteria</taxon>
        <taxon>Thermotogati</taxon>
        <taxon>Deinococcota</taxon>
        <taxon>Deinococci</taxon>
        <taxon>Thermales</taxon>
        <taxon>Thermaceae</taxon>
        <taxon>Thermus</taxon>
    </lineage>
</organism>